<gene>
    <name evidence="18" type="ORF">AGERDE_LOCUS5554</name>
</gene>
<dbReference type="InterPro" id="IPR021109">
    <property type="entry name" value="Peptidase_aspartic_dom_sf"/>
</dbReference>
<dbReference type="Pfam" id="PF00026">
    <property type="entry name" value="Asp"/>
    <property type="match status" value="1"/>
</dbReference>
<name>A0A9N9AC71_9GLOM</name>
<feature type="disulfide bond" evidence="14">
    <location>
        <begin position="354"/>
        <end position="387"/>
    </location>
</feature>
<feature type="disulfide bond" evidence="14">
    <location>
        <begin position="150"/>
        <end position="155"/>
    </location>
</feature>
<keyword evidence="11" id="KW-0325">Glycoprotein</keyword>
<dbReference type="InterPro" id="IPR034164">
    <property type="entry name" value="Pepsin-like_dom"/>
</dbReference>
<dbReference type="Proteomes" id="UP000789831">
    <property type="component" value="Unassembled WGS sequence"/>
</dbReference>
<evidence type="ECO:0000256" key="13">
    <source>
        <dbReference type="PIRSR" id="PIRSR601461-1"/>
    </source>
</evidence>
<dbReference type="GO" id="GO:0006508">
    <property type="term" value="P:proteolysis"/>
    <property type="evidence" value="ECO:0007669"/>
    <property type="project" value="UniProtKB-KW"/>
</dbReference>
<dbReference type="FunFam" id="2.40.70.10:FF:000060">
    <property type="entry name" value="Aspartic-type endopeptidase ctsD"/>
    <property type="match status" value="1"/>
</dbReference>
<dbReference type="GO" id="GO:0004190">
    <property type="term" value="F:aspartic-type endopeptidase activity"/>
    <property type="evidence" value="ECO:0007669"/>
    <property type="project" value="UniProtKB-KW"/>
</dbReference>
<dbReference type="SUPFAM" id="SSF50630">
    <property type="entry name" value="Acid proteases"/>
    <property type="match status" value="1"/>
</dbReference>
<keyword evidence="6 15" id="KW-0064">Aspartyl protease</keyword>
<evidence type="ECO:0000256" key="6">
    <source>
        <dbReference type="ARBA" id="ARBA00022750"/>
    </source>
</evidence>
<evidence type="ECO:0000256" key="2">
    <source>
        <dbReference type="ARBA" id="ARBA00007447"/>
    </source>
</evidence>
<evidence type="ECO:0000256" key="9">
    <source>
        <dbReference type="ARBA" id="ARBA00023145"/>
    </source>
</evidence>
<dbReference type="OrthoDB" id="2747330at2759"/>
<keyword evidence="12" id="KW-0449">Lipoprotein</keyword>
<keyword evidence="7 15" id="KW-0378">Hydrolase</keyword>
<dbReference type="PROSITE" id="PS00141">
    <property type="entry name" value="ASP_PROTEASE"/>
    <property type="match status" value="2"/>
</dbReference>
<comment type="caution">
    <text evidence="18">The sequence shown here is derived from an EMBL/GenBank/DDBJ whole genome shotgun (WGS) entry which is preliminary data.</text>
</comment>
<dbReference type="PROSITE" id="PS51767">
    <property type="entry name" value="PEPTIDASE_A1"/>
    <property type="match status" value="1"/>
</dbReference>
<keyword evidence="19" id="KW-1185">Reference proteome</keyword>
<keyword evidence="4 15" id="KW-0645">Protease</keyword>
<dbReference type="InterPro" id="IPR001969">
    <property type="entry name" value="Aspartic_peptidase_AS"/>
</dbReference>
<keyword evidence="10 14" id="KW-1015">Disulfide bond</keyword>
<dbReference type="FunFam" id="2.40.70.10:FF:000008">
    <property type="entry name" value="Cathepsin D"/>
    <property type="match status" value="1"/>
</dbReference>
<feature type="active site" evidence="13">
    <location>
        <position position="137"/>
    </location>
</feature>
<evidence type="ECO:0000256" key="3">
    <source>
        <dbReference type="ARBA" id="ARBA00022475"/>
    </source>
</evidence>
<evidence type="ECO:0000256" key="8">
    <source>
        <dbReference type="ARBA" id="ARBA00023136"/>
    </source>
</evidence>
<evidence type="ECO:0000256" key="12">
    <source>
        <dbReference type="ARBA" id="ARBA00023288"/>
    </source>
</evidence>
<dbReference type="Gene3D" id="2.40.70.10">
    <property type="entry name" value="Acid Proteases"/>
    <property type="match status" value="2"/>
</dbReference>
<sequence length="429" mass="46281">MKILQISALFMATAFLTIDTAPIKSPAHTILLRKTDPSELYSGLQISTMIKNHAFAKYADNIKAAYSKGLVGHEAIQVLEAAITSLIGPTAPKQFIRKKNKGKTDDVTNNPLKVEGFDIGYHGPIKIGGQTFNVIFDTGSSDLWVPAQECTDAACKVHKSYNPKKSKGFKTDNKPFKLEYGTGAVSGFIAIDDVSIAGFMSKGQTFGLSTKMSDDFKTDESDGILGMGLDKLSSQNAKTPFTQLVEQKAVKDPVFGFFLGRKKDGSDSQLTLGGVDSSKFTGQLKYNKLVGKDGFWEIALDDASVDDKPLRFSKKTAVIDTGTTLLIAPPDDAAAIHKAIKGAVYKQGEYYVPCNTKAVVSLTFGGVAYKISLKDLVRERTNQNDMCVSGITGGNIGGANQWLVGDTFLKNVYSVYDTEKLAVGFAPVK</sequence>
<evidence type="ECO:0000313" key="18">
    <source>
        <dbReference type="EMBL" id="CAG8527665.1"/>
    </source>
</evidence>
<comment type="subcellular location">
    <subcellularLocation>
        <location evidence="1">Cell membrane</location>
    </subcellularLocation>
</comment>
<keyword evidence="5 16" id="KW-0732">Signal</keyword>
<accession>A0A9N9AC71</accession>
<comment type="similarity">
    <text evidence="2 15">Belongs to the peptidase A1 family.</text>
</comment>
<feature type="active site" evidence="13">
    <location>
        <position position="320"/>
    </location>
</feature>
<keyword evidence="9" id="KW-0865">Zymogen</keyword>
<feature type="chain" id="PRO_5040276285" evidence="16">
    <location>
        <begin position="21"/>
        <end position="429"/>
    </location>
</feature>
<dbReference type="InterPro" id="IPR001461">
    <property type="entry name" value="Aspartic_peptidase_A1"/>
</dbReference>
<evidence type="ECO:0000256" key="7">
    <source>
        <dbReference type="ARBA" id="ARBA00022801"/>
    </source>
</evidence>
<evidence type="ECO:0000256" key="1">
    <source>
        <dbReference type="ARBA" id="ARBA00004236"/>
    </source>
</evidence>
<dbReference type="PANTHER" id="PTHR47966:SF75">
    <property type="entry name" value="ENDOPEPTIDASE (CTSD), PUTATIVE (AFU_ORTHOLOGUE AFUA_4G07040)-RELATED"/>
    <property type="match status" value="1"/>
</dbReference>
<keyword evidence="3" id="KW-1003">Cell membrane</keyword>
<dbReference type="PANTHER" id="PTHR47966">
    <property type="entry name" value="BETA-SITE APP-CLEAVING ENZYME, ISOFORM A-RELATED"/>
    <property type="match status" value="1"/>
</dbReference>
<feature type="signal peptide" evidence="16">
    <location>
        <begin position="1"/>
        <end position="20"/>
    </location>
</feature>
<evidence type="ECO:0000256" key="11">
    <source>
        <dbReference type="ARBA" id="ARBA00023180"/>
    </source>
</evidence>
<feature type="domain" description="Peptidase A1" evidence="17">
    <location>
        <begin position="121"/>
        <end position="426"/>
    </location>
</feature>
<evidence type="ECO:0000256" key="4">
    <source>
        <dbReference type="ARBA" id="ARBA00022670"/>
    </source>
</evidence>
<evidence type="ECO:0000256" key="14">
    <source>
        <dbReference type="PIRSR" id="PIRSR601461-2"/>
    </source>
</evidence>
<protein>
    <submittedName>
        <fullName evidence="18">2572_t:CDS:1</fullName>
    </submittedName>
</protein>
<dbReference type="InterPro" id="IPR033121">
    <property type="entry name" value="PEPTIDASE_A1"/>
</dbReference>
<keyword evidence="8" id="KW-0472">Membrane</keyword>
<dbReference type="AlphaFoldDB" id="A0A9N9AC71"/>
<evidence type="ECO:0000256" key="10">
    <source>
        <dbReference type="ARBA" id="ARBA00023157"/>
    </source>
</evidence>
<evidence type="ECO:0000256" key="15">
    <source>
        <dbReference type="RuleBase" id="RU000454"/>
    </source>
</evidence>
<dbReference type="EMBL" id="CAJVPL010000764">
    <property type="protein sequence ID" value="CAG8527665.1"/>
    <property type="molecule type" value="Genomic_DNA"/>
</dbReference>
<evidence type="ECO:0000313" key="19">
    <source>
        <dbReference type="Proteomes" id="UP000789831"/>
    </source>
</evidence>
<dbReference type="PRINTS" id="PR00792">
    <property type="entry name" value="PEPSIN"/>
</dbReference>
<proteinExistence type="inferred from homology"/>
<dbReference type="GO" id="GO:0005886">
    <property type="term" value="C:plasma membrane"/>
    <property type="evidence" value="ECO:0007669"/>
    <property type="project" value="UniProtKB-SubCell"/>
</dbReference>
<dbReference type="CDD" id="cd05471">
    <property type="entry name" value="pepsin_like"/>
    <property type="match status" value="1"/>
</dbReference>
<reference evidence="18" key="1">
    <citation type="submission" date="2021-06" db="EMBL/GenBank/DDBJ databases">
        <authorList>
            <person name="Kallberg Y."/>
            <person name="Tangrot J."/>
            <person name="Rosling A."/>
        </authorList>
    </citation>
    <scope>NUCLEOTIDE SEQUENCE</scope>
    <source>
        <strain evidence="18">MT106</strain>
    </source>
</reference>
<evidence type="ECO:0000259" key="17">
    <source>
        <dbReference type="PROSITE" id="PS51767"/>
    </source>
</evidence>
<evidence type="ECO:0000256" key="5">
    <source>
        <dbReference type="ARBA" id="ARBA00022729"/>
    </source>
</evidence>
<organism evidence="18 19">
    <name type="scientific">Ambispora gerdemannii</name>
    <dbReference type="NCBI Taxonomy" id="144530"/>
    <lineage>
        <taxon>Eukaryota</taxon>
        <taxon>Fungi</taxon>
        <taxon>Fungi incertae sedis</taxon>
        <taxon>Mucoromycota</taxon>
        <taxon>Glomeromycotina</taxon>
        <taxon>Glomeromycetes</taxon>
        <taxon>Archaeosporales</taxon>
        <taxon>Ambisporaceae</taxon>
        <taxon>Ambispora</taxon>
    </lineage>
</organism>
<evidence type="ECO:0000256" key="16">
    <source>
        <dbReference type="SAM" id="SignalP"/>
    </source>
</evidence>